<feature type="transmembrane region" description="Helical" evidence="1">
    <location>
        <begin position="362"/>
        <end position="386"/>
    </location>
</feature>
<feature type="transmembrane region" description="Helical" evidence="1">
    <location>
        <begin position="290"/>
        <end position="307"/>
    </location>
</feature>
<evidence type="ECO:0000256" key="1">
    <source>
        <dbReference type="SAM" id="Phobius"/>
    </source>
</evidence>
<keyword evidence="3" id="KW-1185">Reference proteome</keyword>
<feature type="transmembrane region" description="Helical" evidence="1">
    <location>
        <begin position="398"/>
        <end position="423"/>
    </location>
</feature>
<dbReference type="EMBL" id="BQXS01011061">
    <property type="protein sequence ID" value="GKT35761.1"/>
    <property type="molecule type" value="Genomic_DNA"/>
</dbReference>
<reference evidence="2" key="1">
    <citation type="submission" date="2022-03" db="EMBL/GenBank/DDBJ databases">
        <title>Draft genome sequence of Aduncisulcus paluster, a free-living microaerophilic Fornicata.</title>
        <authorList>
            <person name="Yuyama I."/>
            <person name="Kume K."/>
            <person name="Tamura T."/>
            <person name="Inagaki Y."/>
            <person name="Hashimoto T."/>
        </authorList>
    </citation>
    <scope>NUCLEOTIDE SEQUENCE</scope>
    <source>
        <strain evidence="2">NY0171</strain>
    </source>
</reference>
<name>A0ABQ5KUN2_9EUKA</name>
<evidence type="ECO:0000313" key="2">
    <source>
        <dbReference type="EMBL" id="GKT35761.1"/>
    </source>
</evidence>
<proteinExistence type="predicted"/>
<feature type="transmembrane region" description="Helical" evidence="1">
    <location>
        <begin position="328"/>
        <end position="356"/>
    </location>
</feature>
<dbReference type="Proteomes" id="UP001057375">
    <property type="component" value="Unassembled WGS sequence"/>
</dbReference>
<keyword evidence="1" id="KW-1133">Transmembrane helix</keyword>
<sequence length="534" mass="60089">YADSGSDQTSIGDISITFNSGIFTLMEELGLTPFQFESIITSKDAFHQKLVALINIDIEERKFKARESVLLGPPEYPSIESMISQHKASTMVQHSSPLTPSRHRQVSDGNAYGAFDDLSSETSLSHSIHSIIPTAPPLVTITGLDIDGDQAIGIENSNQDGIPLPHRVIGDGTQTEYNESYDAIDPEEHPMFGQGYVNNATFHSSWYPVSLKQKFKYIYYNGSPPLHPSDSFKQLLISLVIYLPFALYMLIACLIVGRDALREAPYIPSQFWQTHSYPFLPEKLFFEKRFQLWFIGAGCGAILLLFNHYKSIGRVPVKMNECLPFIQVVFWCIEMGIWIVGMFAGFLGCMGCLLYNVKAGNWMVHMFFGPVRICVQIILNIVSYGVQALLCKLCPSGLSYRVIGCVFTTLIHYGMSLLVYYLLNTLILDNFIFTKNTAVSSSDTSDSMMYMVAGWGVYHLFICEWISPFLESIPLGFRLVQNKNAPDPLSRSSYIRRCAPWFMVAHYCALDMNGAVMQVFGTYFLISCWVDESD</sequence>
<accession>A0ABQ5KUN2</accession>
<feature type="non-terminal residue" evidence="2">
    <location>
        <position position="1"/>
    </location>
</feature>
<evidence type="ECO:0000313" key="3">
    <source>
        <dbReference type="Proteomes" id="UP001057375"/>
    </source>
</evidence>
<protein>
    <submittedName>
        <fullName evidence="2">Uncharacterized protein</fullName>
    </submittedName>
</protein>
<gene>
    <name evidence="2" type="ORF">ADUPG1_008852</name>
</gene>
<feature type="transmembrane region" description="Helical" evidence="1">
    <location>
        <begin position="501"/>
        <end position="526"/>
    </location>
</feature>
<comment type="caution">
    <text evidence="2">The sequence shown here is derived from an EMBL/GenBank/DDBJ whole genome shotgun (WGS) entry which is preliminary data.</text>
</comment>
<keyword evidence="1" id="KW-0472">Membrane</keyword>
<feature type="transmembrane region" description="Helical" evidence="1">
    <location>
        <begin position="235"/>
        <end position="257"/>
    </location>
</feature>
<keyword evidence="1" id="KW-0812">Transmembrane</keyword>
<organism evidence="2 3">
    <name type="scientific">Aduncisulcus paluster</name>
    <dbReference type="NCBI Taxonomy" id="2918883"/>
    <lineage>
        <taxon>Eukaryota</taxon>
        <taxon>Metamonada</taxon>
        <taxon>Carpediemonas-like organisms</taxon>
        <taxon>Aduncisulcus</taxon>
    </lineage>
</organism>